<dbReference type="InterPro" id="IPR007213">
    <property type="entry name" value="Ppm1/Ppm2/Tcmp"/>
</dbReference>
<dbReference type="PANTHER" id="PTHR43619">
    <property type="entry name" value="S-ADENOSYL-L-METHIONINE-DEPENDENT METHYLTRANSFERASE YKTD-RELATED"/>
    <property type="match status" value="1"/>
</dbReference>
<dbReference type="SUPFAM" id="SSF53335">
    <property type="entry name" value="S-adenosyl-L-methionine-dependent methyltransferases"/>
    <property type="match status" value="1"/>
</dbReference>
<accession>A0A101IJ03</accession>
<reference evidence="4" key="1">
    <citation type="journal article" date="2015" name="MBio">
        <title>Genome-resolved metagenomic analysis reveals roles for candidate phyla and other microbial community members in biogeochemical transformations in oil reservoirs.</title>
        <authorList>
            <person name="Hu P."/>
            <person name="Tom L."/>
            <person name="Singh A."/>
            <person name="Thomas B.C."/>
            <person name="Baker B.J."/>
            <person name="Piceno Y.M."/>
            <person name="Andersen G.L."/>
            <person name="Banfield J.F."/>
        </authorList>
    </citation>
    <scope>NUCLEOTIDE SEQUENCE [LARGE SCALE GENOMIC DNA]</scope>
    <source>
        <strain evidence="4">56_747</strain>
    </source>
</reference>
<evidence type="ECO:0000313" key="5">
    <source>
        <dbReference type="Proteomes" id="UP000053961"/>
    </source>
</evidence>
<evidence type="ECO:0000313" key="3">
    <source>
        <dbReference type="EMBL" id="KUK43793.1"/>
    </source>
</evidence>
<evidence type="ECO:0000313" key="6">
    <source>
        <dbReference type="Proteomes" id="UP000057043"/>
    </source>
</evidence>
<organism evidence="4 5">
    <name type="scientific">Methanothrix harundinacea</name>
    <dbReference type="NCBI Taxonomy" id="301375"/>
    <lineage>
        <taxon>Archaea</taxon>
        <taxon>Methanobacteriati</taxon>
        <taxon>Methanobacteriota</taxon>
        <taxon>Stenosarchaea group</taxon>
        <taxon>Methanomicrobia</taxon>
        <taxon>Methanotrichales</taxon>
        <taxon>Methanotrichaceae</taxon>
        <taxon>Methanothrix</taxon>
    </lineage>
</organism>
<dbReference type="InterPro" id="IPR029063">
    <property type="entry name" value="SAM-dependent_MTases_sf"/>
</dbReference>
<dbReference type="Proteomes" id="UP000053961">
    <property type="component" value="Unassembled WGS sequence"/>
</dbReference>
<dbReference type="Proteomes" id="UP000057043">
    <property type="component" value="Unassembled WGS sequence"/>
</dbReference>
<dbReference type="EMBL" id="LGFT01000047">
    <property type="protein sequence ID" value="KUK43793.1"/>
    <property type="molecule type" value="Genomic_DNA"/>
</dbReference>
<protein>
    <submittedName>
        <fullName evidence="3 4">O-methyltransferase</fullName>
    </submittedName>
</protein>
<proteinExistence type="predicted"/>
<evidence type="ECO:0000256" key="1">
    <source>
        <dbReference type="ARBA" id="ARBA00022603"/>
    </source>
</evidence>
<dbReference type="GO" id="GO:0032259">
    <property type="term" value="P:methylation"/>
    <property type="evidence" value="ECO:0007669"/>
    <property type="project" value="UniProtKB-KW"/>
</dbReference>
<dbReference type="Pfam" id="PF04072">
    <property type="entry name" value="LCM"/>
    <property type="match status" value="1"/>
</dbReference>
<gene>
    <name evidence="3" type="ORF">XD72_1816</name>
    <name evidence="4" type="ORF">XE07_1326</name>
</gene>
<evidence type="ECO:0000313" key="4">
    <source>
        <dbReference type="EMBL" id="KUK96140.1"/>
    </source>
</evidence>
<evidence type="ECO:0000256" key="2">
    <source>
        <dbReference type="ARBA" id="ARBA00022679"/>
    </source>
</evidence>
<keyword evidence="2 4" id="KW-0808">Transferase</keyword>
<comment type="caution">
    <text evidence="4">The sequence shown here is derived from an EMBL/GenBank/DDBJ whole genome shotgun (WGS) entry which is preliminary data.</text>
</comment>
<dbReference type="AlphaFoldDB" id="A0A101IJ03"/>
<name>A0A101IJ03_9EURY</name>
<reference evidence="5 6" key="2">
    <citation type="journal article" date="2015" name="MBio">
        <title>Genome-Resolved Metagenomic Analysis Reveals Roles for Candidate Phyla and Other Microbial Community Members in Biogeochemical Transformations in Oil Reservoirs.</title>
        <authorList>
            <person name="Hu P."/>
            <person name="Tom L."/>
            <person name="Singh A."/>
            <person name="Thomas B.C."/>
            <person name="Baker B.J."/>
            <person name="Piceno Y.M."/>
            <person name="Andersen G.L."/>
            <person name="Banfield J.F."/>
        </authorList>
    </citation>
    <scope>NUCLEOTIDE SEQUENCE [LARGE SCALE GENOMIC DNA]</scope>
    <source>
        <strain evidence="3">57_489</strain>
    </source>
</reference>
<keyword evidence="1 4" id="KW-0489">Methyltransferase</keyword>
<dbReference type="PATRIC" id="fig|301375.6.peg.272"/>
<dbReference type="GO" id="GO:0008168">
    <property type="term" value="F:methyltransferase activity"/>
    <property type="evidence" value="ECO:0007669"/>
    <property type="project" value="UniProtKB-KW"/>
</dbReference>
<sequence length="308" mass="34511">MTENDPIETSEGLKNPKTAKKLRLQPTGALVILWSLPLYARGPPSVRKFVEMLDLSSGEDLFRRCNAICSWYDEVILNRKHFIKSLVESLLDEFGEGKGAQIVILAAGKSPLALELLVESSSRIAQIFEVDLAGIEEKKQLYSGLAPNIAPNIALKLRCLTADVTSDELLDQLVVEGFDPETPTIVLMEGISYYLQKKDLKGIISKFGSGGRNQFIIEYLVPCSEVKSARRTIPKGIFSLIRKEAGTEGTICYTELELSRIFQRSGGREISCTDMSEMERLRLGFNRRFCERRDGWIEGFLGEILNRP</sequence>
<dbReference type="Gene3D" id="3.40.50.150">
    <property type="entry name" value="Vaccinia Virus protein VP39"/>
    <property type="match status" value="1"/>
</dbReference>
<dbReference type="EMBL" id="LGHB01000019">
    <property type="protein sequence ID" value="KUK96140.1"/>
    <property type="molecule type" value="Genomic_DNA"/>
</dbReference>
<dbReference type="PANTHER" id="PTHR43619:SF2">
    <property type="entry name" value="S-ADENOSYL-L-METHIONINE-DEPENDENT METHYLTRANSFERASES SUPERFAMILY PROTEIN"/>
    <property type="match status" value="1"/>
</dbReference>